<evidence type="ECO:0000256" key="1">
    <source>
        <dbReference type="SAM" id="MobiDB-lite"/>
    </source>
</evidence>
<comment type="caution">
    <text evidence="2">The sequence shown here is derived from an EMBL/GenBank/DDBJ whole genome shotgun (WGS) entry which is preliminary data.</text>
</comment>
<keyword evidence="3" id="KW-1185">Reference proteome</keyword>
<sequence>MLQRKIIPSLLSRTLFCPLAPSPPLASGLGEQRVWLVGLAGLGWAPRQSPGARGGSRSLASPV</sequence>
<dbReference type="Proteomes" id="UP000324222">
    <property type="component" value="Unassembled WGS sequence"/>
</dbReference>
<gene>
    <name evidence="2" type="ORF">E2C01_038110</name>
</gene>
<accession>A0A5B7FFY2</accession>
<evidence type="ECO:0000313" key="3">
    <source>
        <dbReference type="Proteomes" id="UP000324222"/>
    </source>
</evidence>
<name>A0A5B7FFY2_PORTR</name>
<feature type="region of interest" description="Disordered" evidence="1">
    <location>
        <begin position="44"/>
        <end position="63"/>
    </location>
</feature>
<proteinExistence type="predicted"/>
<protein>
    <submittedName>
        <fullName evidence="2">Uncharacterized protein</fullName>
    </submittedName>
</protein>
<evidence type="ECO:0000313" key="2">
    <source>
        <dbReference type="EMBL" id="MPC44437.1"/>
    </source>
</evidence>
<dbReference type="EMBL" id="VSRR010006285">
    <property type="protein sequence ID" value="MPC44437.1"/>
    <property type="molecule type" value="Genomic_DNA"/>
</dbReference>
<organism evidence="2 3">
    <name type="scientific">Portunus trituberculatus</name>
    <name type="common">Swimming crab</name>
    <name type="synonym">Neptunus trituberculatus</name>
    <dbReference type="NCBI Taxonomy" id="210409"/>
    <lineage>
        <taxon>Eukaryota</taxon>
        <taxon>Metazoa</taxon>
        <taxon>Ecdysozoa</taxon>
        <taxon>Arthropoda</taxon>
        <taxon>Crustacea</taxon>
        <taxon>Multicrustacea</taxon>
        <taxon>Malacostraca</taxon>
        <taxon>Eumalacostraca</taxon>
        <taxon>Eucarida</taxon>
        <taxon>Decapoda</taxon>
        <taxon>Pleocyemata</taxon>
        <taxon>Brachyura</taxon>
        <taxon>Eubrachyura</taxon>
        <taxon>Portunoidea</taxon>
        <taxon>Portunidae</taxon>
        <taxon>Portuninae</taxon>
        <taxon>Portunus</taxon>
    </lineage>
</organism>
<reference evidence="2" key="1">
    <citation type="submission" date="2019-05" db="EMBL/GenBank/DDBJ databases">
        <title>Another draft genome of Portunus trituberculatus and its Hox gene families provides insights of decapod evolution.</title>
        <authorList>
            <person name="Jeong J.-H."/>
            <person name="Song I."/>
            <person name="Kim S."/>
            <person name="Choi T."/>
            <person name="Kim D."/>
            <person name="Ryu S."/>
            <person name="Kim W."/>
        </authorList>
    </citation>
    <scope>NUCLEOTIDE SEQUENCE [LARGE SCALE GENOMIC DNA]</scope>
    <source>
        <tissue evidence="2">Muscle</tissue>
    </source>
</reference>
<dbReference type="AlphaFoldDB" id="A0A5B7FFY2"/>